<feature type="compositionally biased region" description="Basic and acidic residues" evidence="8">
    <location>
        <begin position="222"/>
        <end position="239"/>
    </location>
</feature>
<evidence type="ECO:0000256" key="4">
    <source>
        <dbReference type="ARBA" id="ARBA00022692"/>
    </source>
</evidence>
<dbReference type="Proteomes" id="UP000326961">
    <property type="component" value="Chromosome"/>
</dbReference>
<dbReference type="InterPro" id="IPR036737">
    <property type="entry name" value="OmpA-like_sf"/>
</dbReference>
<reference evidence="11 12" key="1">
    <citation type="submission" date="2018-09" db="EMBL/GenBank/DDBJ databases">
        <title>A clostridial neurotoxin that targets Anopheles mosquitoes.</title>
        <authorList>
            <person name="Contreras E."/>
            <person name="Masuyer G."/>
            <person name="Qureshi N."/>
            <person name="Chawla S."/>
            <person name="Lim H.L."/>
            <person name="Chen J."/>
            <person name="Stenmark P."/>
            <person name="Gill S."/>
        </authorList>
    </citation>
    <scope>NUCLEOTIDE SEQUENCE [LARGE SCALE GENOMIC DNA]</scope>
    <source>
        <strain evidence="11 12">Cbm</strain>
    </source>
</reference>
<evidence type="ECO:0000256" key="7">
    <source>
        <dbReference type="PROSITE-ProRule" id="PRU00473"/>
    </source>
</evidence>
<evidence type="ECO:0000313" key="12">
    <source>
        <dbReference type="Proteomes" id="UP000326961"/>
    </source>
</evidence>
<evidence type="ECO:0000256" key="2">
    <source>
        <dbReference type="ARBA" id="ARBA00008914"/>
    </source>
</evidence>
<proteinExistence type="inferred from homology"/>
<sequence length="256" mass="28919">MSRRDRRRGKGDDVETGSWMDTYADTITLLLTFFILLYSISAVDSQKLSKLSKALQSSLGGSTSIEKLENIEDLKVGVGKSNLEKEDLAKKVNKAVQDNNLQDSVKVREEDRGIVLQLDENILYDSGRADLKETSIKALDTITKLVKDMDNDVLVEGHTDNIPIHNSEYASNWELSTARAVSVVRYFVENKEVPPTRFAVKGYAEFRPLVDNDTPENRSTNRRVDILIVDKKEKAKQEGEESQQPQQPQQSQDTKE</sequence>
<feature type="domain" description="OmpA-like" evidence="10">
    <location>
        <begin position="111"/>
        <end position="232"/>
    </location>
</feature>
<dbReference type="CDD" id="cd07185">
    <property type="entry name" value="OmpA_C-like"/>
    <property type="match status" value="1"/>
</dbReference>
<feature type="region of interest" description="Disordered" evidence="8">
    <location>
        <begin position="209"/>
        <end position="256"/>
    </location>
</feature>
<dbReference type="InterPro" id="IPR050330">
    <property type="entry name" value="Bact_OuterMem_StrucFunc"/>
</dbReference>
<protein>
    <submittedName>
        <fullName evidence="11">Chemotaxis protein MotB</fullName>
    </submittedName>
</protein>
<feature type="compositionally biased region" description="Low complexity" evidence="8">
    <location>
        <begin position="242"/>
        <end position="256"/>
    </location>
</feature>
<keyword evidence="4 9" id="KW-0812">Transmembrane</keyword>
<dbReference type="InterPro" id="IPR025713">
    <property type="entry name" value="MotB-like_N_dom"/>
</dbReference>
<comment type="subcellular location">
    <subcellularLocation>
        <location evidence="1">Cell membrane</location>
        <topology evidence="1">Single-pass membrane protein</topology>
    </subcellularLocation>
</comment>
<dbReference type="AlphaFoldDB" id="A0A5P3XIJ9"/>
<evidence type="ECO:0000259" key="10">
    <source>
        <dbReference type="PROSITE" id="PS51123"/>
    </source>
</evidence>
<evidence type="ECO:0000256" key="5">
    <source>
        <dbReference type="ARBA" id="ARBA00022989"/>
    </source>
</evidence>
<evidence type="ECO:0000256" key="3">
    <source>
        <dbReference type="ARBA" id="ARBA00022475"/>
    </source>
</evidence>
<keyword evidence="6 7" id="KW-0472">Membrane</keyword>
<evidence type="ECO:0000256" key="8">
    <source>
        <dbReference type="SAM" id="MobiDB-lite"/>
    </source>
</evidence>
<evidence type="ECO:0000256" key="6">
    <source>
        <dbReference type="ARBA" id="ARBA00023136"/>
    </source>
</evidence>
<dbReference type="PROSITE" id="PS51123">
    <property type="entry name" value="OMPA_2"/>
    <property type="match status" value="1"/>
</dbReference>
<dbReference type="PANTHER" id="PTHR30329">
    <property type="entry name" value="STATOR ELEMENT OF FLAGELLAR MOTOR COMPLEX"/>
    <property type="match status" value="1"/>
</dbReference>
<dbReference type="Pfam" id="PF13677">
    <property type="entry name" value="MotB_plug"/>
    <property type="match status" value="1"/>
</dbReference>
<dbReference type="InterPro" id="IPR006665">
    <property type="entry name" value="OmpA-like"/>
</dbReference>
<evidence type="ECO:0000256" key="9">
    <source>
        <dbReference type="SAM" id="Phobius"/>
    </source>
</evidence>
<comment type="similarity">
    <text evidence="2">Belongs to the MotB family.</text>
</comment>
<organism evidence="11 12">
    <name type="scientific">Paraclostridium bifermentans</name>
    <name type="common">Clostridium bifermentans</name>
    <dbReference type="NCBI Taxonomy" id="1490"/>
    <lineage>
        <taxon>Bacteria</taxon>
        <taxon>Bacillati</taxon>
        <taxon>Bacillota</taxon>
        <taxon>Clostridia</taxon>
        <taxon>Peptostreptococcales</taxon>
        <taxon>Peptostreptococcaceae</taxon>
        <taxon>Paraclostridium</taxon>
    </lineage>
</organism>
<evidence type="ECO:0000313" key="11">
    <source>
        <dbReference type="EMBL" id="QEZ70167.1"/>
    </source>
</evidence>
<dbReference type="PANTHER" id="PTHR30329:SF21">
    <property type="entry name" value="LIPOPROTEIN YIAD-RELATED"/>
    <property type="match status" value="1"/>
</dbReference>
<dbReference type="SUPFAM" id="SSF103088">
    <property type="entry name" value="OmpA-like"/>
    <property type="match status" value="1"/>
</dbReference>
<gene>
    <name evidence="11" type="ORF">D4A35_15170</name>
</gene>
<dbReference type="RefSeq" id="WP_150887101.1">
    <property type="nucleotide sequence ID" value="NZ_CP032452.1"/>
</dbReference>
<accession>A0A5P3XIJ9</accession>
<evidence type="ECO:0000256" key="1">
    <source>
        <dbReference type="ARBA" id="ARBA00004162"/>
    </source>
</evidence>
<name>A0A5P3XIJ9_PARBF</name>
<dbReference type="GO" id="GO:0005886">
    <property type="term" value="C:plasma membrane"/>
    <property type="evidence" value="ECO:0007669"/>
    <property type="project" value="UniProtKB-SubCell"/>
</dbReference>
<keyword evidence="3" id="KW-1003">Cell membrane</keyword>
<keyword evidence="5 9" id="KW-1133">Transmembrane helix</keyword>
<dbReference type="Gene3D" id="3.30.1330.60">
    <property type="entry name" value="OmpA-like domain"/>
    <property type="match status" value="1"/>
</dbReference>
<dbReference type="EMBL" id="CP032452">
    <property type="protein sequence ID" value="QEZ70167.1"/>
    <property type="molecule type" value="Genomic_DNA"/>
</dbReference>
<feature type="transmembrane region" description="Helical" evidence="9">
    <location>
        <begin position="21"/>
        <end position="40"/>
    </location>
</feature>
<dbReference type="Pfam" id="PF00691">
    <property type="entry name" value="OmpA"/>
    <property type="match status" value="1"/>
</dbReference>